<protein>
    <recommendedName>
        <fullName evidence="8">Mitochondrial carrier protein</fullName>
    </recommendedName>
</protein>
<evidence type="ECO:0000313" key="7">
    <source>
        <dbReference type="EMBL" id="CAD8456902.1"/>
    </source>
</evidence>
<accession>A0A7S0H020</accession>
<dbReference type="GO" id="GO:0016020">
    <property type="term" value="C:membrane"/>
    <property type="evidence" value="ECO:0007669"/>
    <property type="project" value="UniProtKB-SubCell"/>
</dbReference>
<proteinExistence type="inferred from homology"/>
<keyword evidence="3 4" id="KW-0472">Membrane</keyword>
<evidence type="ECO:0000256" key="1">
    <source>
        <dbReference type="ARBA" id="ARBA00004141"/>
    </source>
</evidence>
<evidence type="ECO:0000256" key="4">
    <source>
        <dbReference type="PROSITE-ProRule" id="PRU00282"/>
    </source>
</evidence>
<dbReference type="PROSITE" id="PS50920">
    <property type="entry name" value="SOLCAR"/>
    <property type="match status" value="3"/>
</dbReference>
<dbReference type="Gene3D" id="1.50.40.10">
    <property type="entry name" value="Mitochondrial carrier domain"/>
    <property type="match status" value="1"/>
</dbReference>
<comment type="subcellular location">
    <subcellularLocation>
        <location evidence="1">Membrane</location>
        <topology evidence="1">Multi-pass membrane protein</topology>
    </subcellularLocation>
</comment>
<feature type="transmembrane region" description="Helical" evidence="6">
    <location>
        <begin position="181"/>
        <end position="206"/>
    </location>
</feature>
<keyword evidence="5" id="KW-0813">Transport</keyword>
<dbReference type="PANTHER" id="PTHR46080:SF3">
    <property type="entry name" value="MITOCHONDRIAL SUBSTRATE CARRIER FAMILY PROTEIN"/>
    <property type="match status" value="1"/>
</dbReference>
<evidence type="ECO:0000256" key="2">
    <source>
        <dbReference type="ARBA" id="ARBA00022692"/>
    </source>
</evidence>
<dbReference type="InterPro" id="IPR018108">
    <property type="entry name" value="MCP_transmembrane"/>
</dbReference>
<sequence>MIIHPERRRVEWRHQEIEWQQLNKIKMLGTQTCMAVGLRAVLYPNSVVKTYIQTNAAVGSSLQVATLTAQRHGLRSLWRGFLTCQMGIIPAHSVYVTGLEISKQKISRLARREGIQAGTAAQMGSFLGGAMASLGSQLVRTPTDVIAQRLMIQGTAGAAHTYHNGIHAFYSILKTDGIRGLYTGLGAAVLVSVPFSAIFWGTYSILKVRVGHSMSHLAGKFHDESTQHRCYVSPAVYGAATPFGVWEAAVFSSSAFISACAAAAITNPIDMVKTRIQTRAKTGRTAEGGRLAQKGAGIITHLWSIVKYEGWWSLSKGFSSRVMTIGPFSVLGILIYEGSKHISKKN</sequence>
<dbReference type="Pfam" id="PF00153">
    <property type="entry name" value="Mito_carr"/>
    <property type="match status" value="3"/>
</dbReference>
<gene>
    <name evidence="7" type="ORF">LAMO00422_LOCUS15849</name>
</gene>
<keyword evidence="2 4" id="KW-0812">Transmembrane</keyword>
<evidence type="ECO:0000256" key="6">
    <source>
        <dbReference type="SAM" id="Phobius"/>
    </source>
</evidence>
<evidence type="ECO:0000256" key="5">
    <source>
        <dbReference type="RuleBase" id="RU000488"/>
    </source>
</evidence>
<feature type="repeat" description="Solcar" evidence="4">
    <location>
        <begin position="120"/>
        <end position="209"/>
    </location>
</feature>
<reference evidence="7" key="1">
    <citation type="submission" date="2021-01" db="EMBL/GenBank/DDBJ databases">
        <authorList>
            <person name="Corre E."/>
            <person name="Pelletier E."/>
            <person name="Niang G."/>
            <person name="Scheremetjew M."/>
            <person name="Finn R."/>
            <person name="Kale V."/>
            <person name="Holt S."/>
            <person name="Cochrane G."/>
            <person name="Meng A."/>
            <person name="Brown T."/>
            <person name="Cohen L."/>
        </authorList>
    </citation>
    <scope>NUCLEOTIDE SEQUENCE</scope>
    <source>
        <strain evidence="7">CCMP2058</strain>
    </source>
</reference>
<dbReference type="EMBL" id="HBEM01023274">
    <property type="protein sequence ID" value="CAD8456902.1"/>
    <property type="molecule type" value="Transcribed_RNA"/>
</dbReference>
<feature type="repeat" description="Solcar" evidence="4">
    <location>
        <begin position="247"/>
        <end position="342"/>
    </location>
</feature>
<name>A0A7S0H020_9EUKA</name>
<evidence type="ECO:0000256" key="3">
    <source>
        <dbReference type="ARBA" id="ARBA00023136"/>
    </source>
</evidence>
<evidence type="ECO:0008006" key="8">
    <source>
        <dbReference type="Google" id="ProtNLM"/>
    </source>
</evidence>
<feature type="repeat" description="Solcar" evidence="4">
    <location>
        <begin position="23"/>
        <end position="105"/>
    </location>
</feature>
<organism evidence="7">
    <name type="scientific">Amorphochlora amoebiformis</name>
    <dbReference type="NCBI Taxonomy" id="1561963"/>
    <lineage>
        <taxon>Eukaryota</taxon>
        <taxon>Sar</taxon>
        <taxon>Rhizaria</taxon>
        <taxon>Cercozoa</taxon>
        <taxon>Chlorarachniophyceae</taxon>
        <taxon>Amorphochlora</taxon>
    </lineage>
</organism>
<keyword evidence="6" id="KW-1133">Transmembrane helix</keyword>
<dbReference type="InterPro" id="IPR023395">
    <property type="entry name" value="MCP_dom_sf"/>
</dbReference>
<dbReference type="PANTHER" id="PTHR46080">
    <property type="entry name" value="MITOCHONDRIAL SUBSTRATE CARRIER FAMILY PROTEIN J"/>
    <property type="match status" value="1"/>
</dbReference>
<comment type="similarity">
    <text evidence="5">Belongs to the mitochondrial carrier (TC 2.A.29) family.</text>
</comment>
<dbReference type="AlphaFoldDB" id="A0A7S0H020"/>
<dbReference type="SUPFAM" id="SSF103506">
    <property type="entry name" value="Mitochondrial carrier"/>
    <property type="match status" value="1"/>
</dbReference>